<reference evidence="2 3" key="1">
    <citation type="journal article" date="2014" name="PLoS Genet.">
        <title>Phylogenetically driven sequencing of extremely halophilic archaea reveals strategies for static and dynamic osmo-response.</title>
        <authorList>
            <person name="Becker E.A."/>
            <person name="Seitzer P.M."/>
            <person name="Tritt A."/>
            <person name="Larsen D."/>
            <person name="Krusor M."/>
            <person name="Yao A.I."/>
            <person name="Wu D."/>
            <person name="Madern D."/>
            <person name="Eisen J.A."/>
            <person name="Darling A.E."/>
            <person name="Facciotti M.T."/>
        </authorList>
    </citation>
    <scope>NUCLEOTIDE SEQUENCE [LARGE SCALE GENOMIC DNA]</scope>
    <source>
        <strain evidence="2 3">JCM 13563</strain>
    </source>
</reference>
<dbReference type="RefSeq" id="WP_008009730.1">
    <property type="nucleotide sequence ID" value="NZ_AOIT01000016.1"/>
</dbReference>
<sequence length="157" mass="16301">MSDSTLTQRIDTEKISDNVDVDELVEGTQWEDEIDGDKPLGEALGGQIGAILGRAIGESLGRTIGDMVVDELLSSSAGEHAQADEEPADTVDEATDDEPTAEEAEAAGDGEGEAERDGDESEAGADTEPESEGDAETDTEAEASAGEEPDQTSEAEE</sequence>
<protein>
    <submittedName>
        <fullName evidence="2">Uncharacterized protein</fullName>
    </submittedName>
</protein>
<evidence type="ECO:0000313" key="2">
    <source>
        <dbReference type="EMBL" id="ELZ25372.1"/>
    </source>
</evidence>
<feature type="compositionally biased region" description="Acidic residues" evidence="1">
    <location>
        <begin position="84"/>
        <end position="157"/>
    </location>
</feature>
<dbReference type="OrthoDB" id="206353at2157"/>
<dbReference type="AlphaFoldDB" id="M0CSJ0"/>
<name>M0CSJ0_9EURY</name>
<gene>
    <name evidence="2" type="ORF">C476_03012</name>
</gene>
<organism evidence="2 3">
    <name type="scientific">Natrinema limicola JCM 13563</name>
    <dbReference type="NCBI Taxonomy" id="1230457"/>
    <lineage>
        <taxon>Archaea</taxon>
        <taxon>Methanobacteriati</taxon>
        <taxon>Methanobacteriota</taxon>
        <taxon>Stenosarchaea group</taxon>
        <taxon>Halobacteria</taxon>
        <taxon>Halobacteriales</taxon>
        <taxon>Natrialbaceae</taxon>
        <taxon>Natrinema</taxon>
    </lineage>
</organism>
<evidence type="ECO:0000313" key="3">
    <source>
        <dbReference type="Proteomes" id="UP000011615"/>
    </source>
</evidence>
<dbReference type="PATRIC" id="fig|1230457.4.peg.599"/>
<dbReference type="Proteomes" id="UP000011615">
    <property type="component" value="Unassembled WGS sequence"/>
</dbReference>
<proteinExistence type="predicted"/>
<accession>M0CSJ0</accession>
<feature type="region of interest" description="Disordered" evidence="1">
    <location>
        <begin position="75"/>
        <end position="157"/>
    </location>
</feature>
<dbReference type="STRING" id="1230457.C476_03012"/>
<comment type="caution">
    <text evidence="2">The sequence shown here is derived from an EMBL/GenBank/DDBJ whole genome shotgun (WGS) entry which is preliminary data.</text>
</comment>
<keyword evidence="3" id="KW-1185">Reference proteome</keyword>
<evidence type="ECO:0000256" key="1">
    <source>
        <dbReference type="SAM" id="MobiDB-lite"/>
    </source>
</evidence>
<dbReference type="EMBL" id="AOIT01000016">
    <property type="protein sequence ID" value="ELZ25372.1"/>
    <property type="molecule type" value="Genomic_DNA"/>
</dbReference>
<dbReference type="eggNOG" id="arCOG10313">
    <property type="taxonomic scope" value="Archaea"/>
</dbReference>